<dbReference type="GO" id="GO:0005524">
    <property type="term" value="F:ATP binding"/>
    <property type="evidence" value="ECO:0007669"/>
    <property type="project" value="UniProtKB-KW"/>
</dbReference>
<evidence type="ECO:0000313" key="8">
    <source>
        <dbReference type="Proteomes" id="UP001575105"/>
    </source>
</evidence>
<keyword evidence="8" id="KW-1185">Reference proteome</keyword>
<keyword evidence="2" id="KW-0547">Nucleotide-binding</keyword>
<proteinExistence type="predicted"/>
<accession>A0ABV4U6E6</accession>
<gene>
    <name evidence="7" type="ORF">ACERK3_08945</name>
</gene>
<organism evidence="7 8">
    <name type="scientific">Natronomicrosphaera hydrolytica</name>
    <dbReference type="NCBI Taxonomy" id="3242702"/>
    <lineage>
        <taxon>Bacteria</taxon>
        <taxon>Pseudomonadati</taxon>
        <taxon>Planctomycetota</taxon>
        <taxon>Phycisphaerae</taxon>
        <taxon>Phycisphaerales</taxon>
        <taxon>Phycisphaeraceae</taxon>
        <taxon>Natronomicrosphaera</taxon>
    </lineage>
</organism>
<dbReference type="RefSeq" id="WP_425345350.1">
    <property type="nucleotide sequence ID" value="NZ_JBGUBD010000005.1"/>
</dbReference>
<evidence type="ECO:0000256" key="1">
    <source>
        <dbReference type="ARBA" id="ARBA00022448"/>
    </source>
</evidence>
<feature type="domain" description="ABC transporter" evidence="6">
    <location>
        <begin position="19"/>
        <end position="253"/>
    </location>
</feature>
<dbReference type="SUPFAM" id="SSF52540">
    <property type="entry name" value="P-loop containing nucleoside triphosphate hydrolases"/>
    <property type="match status" value="1"/>
</dbReference>
<dbReference type="Pfam" id="PF00005">
    <property type="entry name" value="ABC_tran"/>
    <property type="match status" value="1"/>
</dbReference>
<dbReference type="PROSITE" id="PS00211">
    <property type="entry name" value="ABC_TRANSPORTER_1"/>
    <property type="match status" value="1"/>
</dbReference>
<dbReference type="Proteomes" id="UP001575105">
    <property type="component" value="Unassembled WGS sequence"/>
</dbReference>
<evidence type="ECO:0000256" key="4">
    <source>
        <dbReference type="ARBA" id="ARBA00022967"/>
    </source>
</evidence>
<dbReference type="EMBL" id="JBGUBD010000005">
    <property type="protein sequence ID" value="MFA9478422.1"/>
    <property type="molecule type" value="Genomic_DNA"/>
</dbReference>
<protein>
    <submittedName>
        <fullName evidence="7">ABC transporter ATP-binding protein</fullName>
    </submittedName>
</protein>
<comment type="function">
    <text evidence="5">Part of the ABC transporter complex HmuTUV involved in hemin import. Responsible for energy coupling to the transport system.</text>
</comment>
<comment type="caution">
    <text evidence="7">The sequence shown here is derived from an EMBL/GenBank/DDBJ whole genome shotgun (WGS) entry which is preliminary data.</text>
</comment>
<evidence type="ECO:0000256" key="5">
    <source>
        <dbReference type="ARBA" id="ARBA00037066"/>
    </source>
</evidence>
<dbReference type="InterPro" id="IPR003439">
    <property type="entry name" value="ABC_transporter-like_ATP-bd"/>
</dbReference>
<evidence type="ECO:0000313" key="7">
    <source>
        <dbReference type="EMBL" id="MFA9478422.1"/>
    </source>
</evidence>
<dbReference type="Gene3D" id="3.40.50.300">
    <property type="entry name" value="P-loop containing nucleotide triphosphate hydrolases"/>
    <property type="match status" value="1"/>
</dbReference>
<keyword evidence="4" id="KW-1278">Translocase</keyword>
<evidence type="ECO:0000256" key="2">
    <source>
        <dbReference type="ARBA" id="ARBA00022741"/>
    </source>
</evidence>
<sequence>MTGTAADSITPPDAAATALAVRDVQFRYRANGPTVVDNVSATLAPGKVTCLLGPNAAGKSTLVKLMLGQLEPLAGAITVAGEPVASLPAARRARWLSYVPQRGGVQFAFTVREVVAMGRFAAGTSSAGQAIDAALIDCDLLDVADRVFAELSGGQQQRVLIARAMAQSTGEGRAMLLDEPGSHLDLRHLHALMQLMRRQAKRGLAVLVVLHDLNLAARYADAVWLMDHGKMVAEGPWHAVLRPDVLTPVYGLKLEALSGDEDDDGRPVFRVTGVR</sequence>
<dbReference type="InterPro" id="IPR027417">
    <property type="entry name" value="P-loop_NTPase"/>
</dbReference>
<keyword evidence="1" id="KW-0813">Transport</keyword>
<dbReference type="InterPro" id="IPR003593">
    <property type="entry name" value="AAA+_ATPase"/>
</dbReference>
<dbReference type="SMART" id="SM00382">
    <property type="entry name" value="AAA"/>
    <property type="match status" value="1"/>
</dbReference>
<evidence type="ECO:0000259" key="6">
    <source>
        <dbReference type="PROSITE" id="PS50893"/>
    </source>
</evidence>
<dbReference type="PROSITE" id="PS50893">
    <property type="entry name" value="ABC_TRANSPORTER_2"/>
    <property type="match status" value="1"/>
</dbReference>
<keyword evidence="3 7" id="KW-0067">ATP-binding</keyword>
<dbReference type="InterPro" id="IPR017871">
    <property type="entry name" value="ABC_transporter-like_CS"/>
</dbReference>
<reference evidence="7 8" key="1">
    <citation type="submission" date="2024-08" db="EMBL/GenBank/DDBJ databases">
        <title>Whole-genome sequencing of halo(alkali)philic microorganisms from hypersaline lakes.</title>
        <authorList>
            <person name="Sorokin D.Y."/>
            <person name="Merkel A.Y."/>
            <person name="Messina E."/>
            <person name="Yakimov M."/>
        </authorList>
    </citation>
    <scope>NUCLEOTIDE SEQUENCE [LARGE SCALE GENOMIC DNA]</scope>
    <source>
        <strain evidence="7 8">AB-hyl4</strain>
    </source>
</reference>
<evidence type="ECO:0000256" key="3">
    <source>
        <dbReference type="ARBA" id="ARBA00022840"/>
    </source>
</evidence>
<dbReference type="CDD" id="cd03214">
    <property type="entry name" value="ABC_Iron-Siderophores_B12_Hemin"/>
    <property type="match status" value="1"/>
</dbReference>
<dbReference type="PANTHER" id="PTHR42794:SF1">
    <property type="entry name" value="HEMIN IMPORT ATP-BINDING PROTEIN HMUV"/>
    <property type="match status" value="1"/>
</dbReference>
<name>A0ABV4U6E6_9BACT</name>
<dbReference type="PANTHER" id="PTHR42794">
    <property type="entry name" value="HEMIN IMPORT ATP-BINDING PROTEIN HMUV"/>
    <property type="match status" value="1"/>
</dbReference>